<comment type="caution">
    <text evidence="2">The sequence shown here is derived from an EMBL/GenBank/DDBJ whole genome shotgun (WGS) entry which is preliminary data.</text>
</comment>
<dbReference type="EMBL" id="JAWDGP010007583">
    <property type="protein sequence ID" value="KAK3712670.1"/>
    <property type="molecule type" value="Genomic_DNA"/>
</dbReference>
<name>A0AAE1CMT4_9GAST</name>
<reference evidence="2" key="1">
    <citation type="journal article" date="2023" name="G3 (Bethesda)">
        <title>A reference genome for the long-term kleptoplast-retaining sea slug Elysia crispata morphotype clarki.</title>
        <authorList>
            <person name="Eastman K.E."/>
            <person name="Pendleton A.L."/>
            <person name="Shaikh M.A."/>
            <person name="Suttiyut T."/>
            <person name="Ogas R."/>
            <person name="Tomko P."/>
            <person name="Gavelis G."/>
            <person name="Widhalm J.R."/>
            <person name="Wisecaver J.H."/>
        </authorList>
    </citation>
    <scope>NUCLEOTIDE SEQUENCE</scope>
    <source>
        <strain evidence="2">ECLA1</strain>
    </source>
</reference>
<keyword evidence="3" id="KW-1185">Reference proteome</keyword>
<keyword evidence="1" id="KW-0472">Membrane</keyword>
<keyword evidence="1" id="KW-0812">Transmembrane</keyword>
<feature type="transmembrane region" description="Helical" evidence="1">
    <location>
        <begin position="12"/>
        <end position="37"/>
    </location>
</feature>
<dbReference type="Proteomes" id="UP001283361">
    <property type="component" value="Unassembled WGS sequence"/>
</dbReference>
<organism evidence="2 3">
    <name type="scientific">Elysia crispata</name>
    <name type="common">lettuce slug</name>
    <dbReference type="NCBI Taxonomy" id="231223"/>
    <lineage>
        <taxon>Eukaryota</taxon>
        <taxon>Metazoa</taxon>
        <taxon>Spiralia</taxon>
        <taxon>Lophotrochozoa</taxon>
        <taxon>Mollusca</taxon>
        <taxon>Gastropoda</taxon>
        <taxon>Heterobranchia</taxon>
        <taxon>Euthyneura</taxon>
        <taxon>Panpulmonata</taxon>
        <taxon>Sacoglossa</taxon>
        <taxon>Placobranchoidea</taxon>
        <taxon>Plakobranchidae</taxon>
        <taxon>Elysia</taxon>
    </lineage>
</organism>
<evidence type="ECO:0000256" key="1">
    <source>
        <dbReference type="SAM" id="Phobius"/>
    </source>
</evidence>
<accession>A0AAE1CMT4</accession>
<proteinExistence type="predicted"/>
<dbReference type="AlphaFoldDB" id="A0AAE1CMT4"/>
<dbReference type="Gene3D" id="1.20.140.150">
    <property type="match status" value="1"/>
</dbReference>
<keyword evidence="1" id="KW-1133">Transmembrane helix</keyword>
<evidence type="ECO:0000313" key="2">
    <source>
        <dbReference type="EMBL" id="KAK3712670.1"/>
    </source>
</evidence>
<feature type="transmembrane region" description="Helical" evidence="1">
    <location>
        <begin position="148"/>
        <end position="175"/>
    </location>
</feature>
<feature type="transmembrane region" description="Helical" evidence="1">
    <location>
        <begin position="124"/>
        <end position="142"/>
    </location>
</feature>
<feature type="transmembrane region" description="Helical" evidence="1">
    <location>
        <begin position="90"/>
        <end position="112"/>
    </location>
</feature>
<gene>
    <name evidence="2" type="ORF">RRG08_058572</name>
</gene>
<sequence length="232" mass="25880">MALRRFLGAASIPFIGCVTLMLALTLHILSFAMPFWAADDVGDFGLWRVRRCIPVLQPGQLDDEVCYQWDHPWKTSDWLKIVQALESFTILLWVIPVVVIPVYIYVALGLYYRCFLGTMTTITIVGVASSGAGVIIFGIRIADSSQLSLRWCLPVCAAGSGLGFIAFIIFLIAVLNRPKFKHDRHFVSGFYVDPDRDRMYVVENIEMKEANNPRHGNPAGAGHVNEAVVGEY</sequence>
<protein>
    <submittedName>
        <fullName evidence="2">Uncharacterized protein</fullName>
    </submittedName>
</protein>
<evidence type="ECO:0000313" key="3">
    <source>
        <dbReference type="Proteomes" id="UP001283361"/>
    </source>
</evidence>